<organism evidence="2">
    <name type="scientific">Schlesneria paludicola</name>
    <dbReference type="NCBI Taxonomy" id="360056"/>
    <lineage>
        <taxon>Bacteria</taxon>
        <taxon>Pseudomonadati</taxon>
        <taxon>Planctomycetota</taxon>
        <taxon>Planctomycetia</taxon>
        <taxon>Planctomycetales</taxon>
        <taxon>Planctomycetaceae</taxon>
        <taxon>Schlesneria</taxon>
    </lineage>
</organism>
<protein>
    <submittedName>
        <fullName evidence="2">Nucleotidyltransferase family protein</fullName>
    </submittedName>
</protein>
<dbReference type="PANTHER" id="PTHR43777:SF1">
    <property type="entry name" value="MOLYBDENUM COFACTOR CYTIDYLYLTRANSFERASE"/>
    <property type="match status" value="1"/>
</dbReference>
<proteinExistence type="predicted"/>
<name>A0A7C4LN32_9PLAN</name>
<evidence type="ECO:0000259" key="1">
    <source>
        <dbReference type="Pfam" id="PF12804"/>
    </source>
</evidence>
<comment type="caution">
    <text evidence="2">The sequence shown here is derived from an EMBL/GenBank/DDBJ whole genome shotgun (WGS) entry which is preliminary data.</text>
</comment>
<dbReference type="Pfam" id="PF12804">
    <property type="entry name" value="NTP_transf_3"/>
    <property type="match status" value="1"/>
</dbReference>
<reference evidence="2" key="1">
    <citation type="journal article" date="2020" name="mSystems">
        <title>Genome- and Community-Level Interaction Insights into Carbon Utilization and Element Cycling Functions of Hydrothermarchaeota in Hydrothermal Sediment.</title>
        <authorList>
            <person name="Zhou Z."/>
            <person name="Liu Y."/>
            <person name="Xu W."/>
            <person name="Pan J."/>
            <person name="Luo Z.H."/>
            <person name="Li M."/>
        </authorList>
    </citation>
    <scope>NUCLEOTIDE SEQUENCE [LARGE SCALE GENOMIC DNA]</scope>
    <source>
        <strain evidence="2">SpSt-508</strain>
    </source>
</reference>
<sequence>MTSPLPALRVFAVIPAAGRSRRMGQPKLLLPLGGRTILAHVLAALDLPEVVCRAVILRSDDAALRAEAVRCRANVIIPPRDPPDMRASVECGLAWIQAAQQPADHDAWLLLPADHPLLDRGVLAHLLDHFSRFRPAFLVPTFRGRRGHPLLARWDTVPELRSLPPDVGLNHLLRQRAGDVRELAVESPTVLCDLDTPEDYARLLRQFDAPPTTA</sequence>
<dbReference type="InterPro" id="IPR025877">
    <property type="entry name" value="MobA-like_NTP_Trfase"/>
</dbReference>
<dbReference type="EMBL" id="DSVQ01000018">
    <property type="protein sequence ID" value="HGT40616.1"/>
    <property type="molecule type" value="Genomic_DNA"/>
</dbReference>
<dbReference type="AlphaFoldDB" id="A0A7C4LN32"/>
<dbReference type="PANTHER" id="PTHR43777">
    <property type="entry name" value="MOLYBDENUM COFACTOR CYTIDYLYLTRANSFERASE"/>
    <property type="match status" value="1"/>
</dbReference>
<feature type="domain" description="MobA-like NTP transferase" evidence="1">
    <location>
        <begin position="12"/>
        <end position="176"/>
    </location>
</feature>
<evidence type="ECO:0000313" key="2">
    <source>
        <dbReference type="EMBL" id="HGT40616.1"/>
    </source>
</evidence>
<keyword evidence="2" id="KW-0808">Transferase</keyword>
<dbReference type="Gene3D" id="3.90.550.10">
    <property type="entry name" value="Spore Coat Polysaccharide Biosynthesis Protein SpsA, Chain A"/>
    <property type="match status" value="1"/>
</dbReference>
<dbReference type="GO" id="GO:0016779">
    <property type="term" value="F:nucleotidyltransferase activity"/>
    <property type="evidence" value="ECO:0007669"/>
    <property type="project" value="UniProtKB-ARBA"/>
</dbReference>
<dbReference type="SUPFAM" id="SSF53448">
    <property type="entry name" value="Nucleotide-diphospho-sugar transferases"/>
    <property type="match status" value="1"/>
</dbReference>
<dbReference type="CDD" id="cd04182">
    <property type="entry name" value="GT_2_like_f"/>
    <property type="match status" value="1"/>
</dbReference>
<gene>
    <name evidence="2" type="ORF">ENS64_15335</name>
</gene>
<dbReference type="InterPro" id="IPR029044">
    <property type="entry name" value="Nucleotide-diphossugar_trans"/>
</dbReference>
<accession>A0A7C4LN32</accession>